<dbReference type="Gene3D" id="3.90.1150.10">
    <property type="entry name" value="Aspartate Aminotransferase, domain 1"/>
    <property type="match status" value="1"/>
</dbReference>
<feature type="domain" description="Aminotransferase class I/classII large" evidence="7">
    <location>
        <begin position="41"/>
        <end position="354"/>
    </location>
</feature>
<dbReference type="InterPro" id="IPR050596">
    <property type="entry name" value="AspAT/PAT-like"/>
</dbReference>
<accession>A0A8J6JNL8</accession>
<dbReference type="EMBL" id="JACOPQ010000014">
    <property type="protein sequence ID" value="MBC5738299.1"/>
    <property type="molecule type" value="Genomic_DNA"/>
</dbReference>
<evidence type="ECO:0000256" key="5">
    <source>
        <dbReference type="ARBA" id="ARBA00022898"/>
    </source>
</evidence>
<comment type="cofactor">
    <cofactor evidence="1 6">
        <name>pyridoxal 5'-phosphate</name>
        <dbReference type="ChEBI" id="CHEBI:597326"/>
    </cofactor>
</comment>
<evidence type="ECO:0000313" key="9">
    <source>
        <dbReference type="Proteomes" id="UP000607645"/>
    </source>
</evidence>
<evidence type="ECO:0000256" key="3">
    <source>
        <dbReference type="ARBA" id="ARBA00022576"/>
    </source>
</evidence>
<comment type="similarity">
    <text evidence="2 6">Belongs to the class-I pyridoxal-phosphate-dependent aminotransferase family.</text>
</comment>
<dbReference type="InterPro" id="IPR015422">
    <property type="entry name" value="PyrdxlP-dep_Trfase_small"/>
</dbReference>
<gene>
    <name evidence="8" type="ORF">H8S62_14895</name>
</gene>
<name>A0A8J6JNL8_9FIRM</name>
<evidence type="ECO:0000313" key="8">
    <source>
        <dbReference type="EMBL" id="MBC5738299.1"/>
    </source>
</evidence>
<protein>
    <recommendedName>
        <fullName evidence="6">Aminotransferase</fullName>
        <ecNumber evidence="6">2.6.1.-</ecNumber>
    </recommendedName>
</protein>
<dbReference type="Gene3D" id="3.40.640.10">
    <property type="entry name" value="Type I PLP-dependent aspartate aminotransferase-like (Major domain)"/>
    <property type="match status" value="1"/>
</dbReference>
<dbReference type="InterPro" id="IPR004839">
    <property type="entry name" value="Aminotransferase_I/II_large"/>
</dbReference>
<dbReference type="PANTHER" id="PTHR46383">
    <property type="entry name" value="ASPARTATE AMINOTRANSFERASE"/>
    <property type="match status" value="1"/>
</dbReference>
<dbReference type="InterPro" id="IPR015424">
    <property type="entry name" value="PyrdxlP-dep_Trfase"/>
</dbReference>
<evidence type="ECO:0000256" key="2">
    <source>
        <dbReference type="ARBA" id="ARBA00007441"/>
    </source>
</evidence>
<evidence type="ECO:0000259" key="7">
    <source>
        <dbReference type="Pfam" id="PF00155"/>
    </source>
</evidence>
<dbReference type="Pfam" id="PF00155">
    <property type="entry name" value="Aminotran_1_2"/>
    <property type="match status" value="1"/>
</dbReference>
<dbReference type="EC" id="2.6.1.-" evidence="6"/>
<dbReference type="InterPro" id="IPR004838">
    <property type="entry name" value="NHTrfase_class1_PyrdxlP-BS"/>
</dbReference>
<evidence type="ECO:0000256" key="4">
    <source>
        <dbReference type="ARBA" id="ARBA00022679"/>
    </source>
</evidence>
<organism evidence="8 9">
    <name type="scientific">Lawsonibacter faecis</name>
    <dbReference type="NCBI Taxonomy" id="2763052"/>
    <lineage>
        <taxon>Bacteria</taxon>
        <taxon>Bacillati</taxon>
        <taxon>Bacillota</taxon>
        <taxon>Clostridia</taxon>
        <taxon>Eubacteriales</taxon>
        <taxon>Oscillospiraceae</taxon>
        <taxon>Lawsonibacter</taxon>
    </lineage>
</organism>
<dbReference type="InterPro" id="IPR015421">
    <property type="entry name" value="PyrdxlP-dep_Trfase_major"/>
</dbReference>
<keyword evidence="3 6" id="KW-0032">Aminotransferase</keyword>
<proteinExistence type="inferred from homology"/>
<keyword evidence="5" id="KW-0663">Pyridoxal phosphate</keyword>
<dbReference type="Proteomes" id="UP000607645">
    <property type="component" value="Unassembled WGS sequence"/>
</dbReference>
<dbReference type="SUPFAM" id="SSF53383">
    <property type="entry name" value="PLP-dependent transferases"/>
    <property type="match status" value="1"/>
</dbReference>
<sequence>MSVRRLMDPVYRDLRGVGFDGYEDFMKRTDLDFFTFADPFYPDACIPEHIKQGIYSSLESNAAHYTLPVGLDELRRAVAERVRRVNGIQVDHNKNIIITSGSDLSYNFAMRPFLTPGEENEVMAPVPSYTHNFVSPGLMGGKTVPVPTYAEDGYDLRIEEFERRVSAKTRIVSITNPNNPTGTVYKRETLERLAEFCIRHDLILFADQCFEEHTFDGYEMFNIINIPGMWERTILCNSFSKSMGLCGFRLAYLVAHEEIMSVLQACAVQYVGAPSTMIQCAGIAALRNNAFVEDMRREFQVRAEAAYRLLSDIPGVKCTMPQAGFYIWLDVGELGTSKEVCDYLLEQARVVVTSSDGDMWGPGTGRYGVRIIYGSRRDRDECFGVLERIRQALLNYPKAGS</sequence>
<dbReference type="AlphaFoldDB" id="A0A8J6JNL8"/>
<dbReference type="CDD" id="cd00609">
    <property type="entry name" value="AAT_like"/>
    <property type="match status" value="1"/>
</dbReference>
<keyword evidence="9" id="KW-1185">Reference proteome</keyword>
<dbReference type="GO" id="GO:0030170">
    <property type="term" value="F:pyridoxal phosphate binding"/>
    <property type="evidence" value="ECO:0007669"/>
    <property type="project" value="InterPro"/>
</dbReference>
<dbReference type="GO" id="GO:0006520">
    <property type="term" value="P:amino acid metabolic process"/>
    <property type="evidence" value="ECO:0007669"/>
    <property type="project" value="InterPro"/>
</dbReference>
<dbReference type="GO" id="GO:0008483">
    <property type="term" value="F:transaminase activity"/>
    <property type="evidence" value="ECO:0007669"/>
    <property type="project" value="UniProtKB-KW"/>
</dbReference>
<keyword evidence="4 6" id="KW-0808">Transferase</keyword>
<dbReference type="PROSITE" id="PS00105">
    <property type="entry name" value="AA_TRANSFER_CLASS_1"/>
    <property type="match status" value="1"/>
</dbReference>
<dbReference type="PANTHER" id="PTHR46383:SF1">
    <property type="entry name" value="ASPARTATE AMINOTRANSFERASE"/>
    <property type="match status" value="1"/>
</dbReference>
<evidence type="ECO:0000256" key="1">
    <source>
        <dbReference type="ARBA" id="ARBA00001933"/>
    </source>
</evidence>
<dbReference type="RefSeq" id="WP_186920084.1">
    <property type="nucleotide sequence ID" value="NZ_JACOPQ010000014.1"/>
</dbReference>
<reference evidence="8" key="1">
    <citation type="submission" date="2020-08" db="EMBL/GenBank/DDBJ databases">
        <title>Genome public.</title>
        <authorList>
            <person name="Liu C."/>
            <person name="Sun Q."/>
        </authorList>
    </citation>
    <scope>NUCLEOTIDE SEQUENCE</scope>
    <source>
        <strain evidence="8">NSJ-52</strain>
    </source>
</reference>
<evidence type="ECO:0000256" key="6">
    <source>
        <dbReference type="RuleBase" id="RU000481"/>
    </source>
</evidence>
<comment type="caution">
    <text evidence="8">The sequence shown here is derived from an EMBL/GenBank/DDBJ whole genome shotgun (WGS) entry which is preliminary data.</text>
</comment>